<reference evidence="1 2" key="1">
    <citation type="journal article" date="2023" name="BMC Biol.">
        <title>The compact genome of the sponge Oopsacas minuta (Hexactinellida) is lacking key metazoan core genes.</title>
        <authorList>
            <person name="Santini S."/>
            <person name="Schenkelaars Q."/>
            <person name="Jourda C."/>
            <person name="Duchesne M."/>
            <person name="Belahbib H."/>
            <person name="Rocher C."/>
            <person name="Selva M."/>
            <person name="Riesgo A."/>
            <person name="Vervoort M."/>
            <person name="Leys S.P."/>
            <person name="Kodjabachian L."/>
            <person name="Le Bivic A."/>
            <person name="Borchiellini C."/>
            <person name="Claverie J.M."/>
            <person name="Renard E."/>
        </authorList>
    </citation>
    <scope>NUCLEOTIDE SEQUENCE [LARGE SCALE GENOMIC DNA]</scope>
    <source>
        <strain evidence="1">SPO-2</strain>
    </source>
</reference>
<dbReference type="EMBL" id="JAKMXF010000066">
    <property type="protein sequence ID" value="KAI6658976.1"/>
    <property type="molecule type" value="Genomic_DNA"/>
</dbReference>
<name>A0AAV7KF19_9METZ</name>
<gene>
    <name evidence="1" type="ORF">LOD99_14652</name>
</gene>
<protein>
    <recommendedName>
        <fullName evidence="3">Immunoglobulin V-set domain-containing protein</fullName>
    </recommendedName>
</protein>
<organism evidence="1 2">
    <name type="scientific">Oopsacas minuta</name>
    <dbReference type="NCBI Taxonomy" id="111878"/>
    <lineage>
        <taxon>Eukaryota</taxon>
        <taxon>Metazoa</taxon>
        <taxon>Porifera</taxon>
        <taxon>Hexactinellida</taxon>
        <taxon>Hexasterophora</taxon>
        <taxon>Lyssacinosida</taxon>
        <taxon>Leucopsacidae</taxon>
        <taxon>Oopsacas</taxon>
    </lineage>
</organism>
<comment type="caution">
    <text evidence="1">The sequence shown here is derived from an EMBL/GenBank/DDBJ whole genome shotgun (WGS) entry which is preliminary data.</text>
</comment>
<dbReference type="AlphaFoldDB" id="A0AAV7KF19"/>
<sequence>MQNSISSKTQTSQWLYRGEMNSGQGEGLIEETESISSRGFLKLHLSTDLPANRTGYYYCSTTEYITETNTQ</sequence>
<keyword evidence="2" id="KW-1185">Reference proteome</keyword>
<accession>A0AAV7KF19</accession>
<evidence type="ECO:0000313" key="2">
    <source>
        <dbReference type="Proteomes" id="UP001165289"/>
    </source>
</evidence>
<dbReference type="Proteomes" id="UP001165289">
    <property type="component" value="Unassembled WGS sequence"/>
</dbReference>
<evidence type="ECO:0008006" key="3">
    <source>
        <dbReference type="Google" id="ProtNLM"/>
    </source>
</evidence>
<proteinExistence type="predicted"/>
<evidence type="ECO:0000313" key="1">
    <source>
        <dbReference type="EMBL" id="KAI6658976.1"/>
    </source>
</evidence>